<feature type="domain" description="DUF1549" evidence="1">
    <location>
        <begin position="50"/>
        <end position="228"/>
    </location>
</feature>
<accession>A0A381SMT2</accession>
<dbReference type="PANTHER" id="PTHR35889">
    <property type="entry name" value="CYCLOINULO-OLIGOSACCHARIDE FRUCTANOTRANSFERASE-RELATED"/>
    <property type="match status" value="1"/>
</dbReference>
<sequence>MQIARFRHLEMAFAGQAKGICMLVSCFCLAALVLGSTLAGKEKASIRGVIDREISATWKKKELKAAAPATEAAFLRRAYLDLVGMVPTYAEARAFLDDEDKDKRAKLVDQLLADERHARHQAEIWDLIFFTRNPANPSATRKRGRFQEWLRKQFKENVPWDALVQKILLAEEEGSAMFHVQYRNKPEDETVALNRIFLGTQLQCARCHDHPYEERTQRDFYGMAGFLVRLSVREEKQGKDRVWRIEEKSSGEVLFTGAAAEAQPGQKGEPVSPKFLGGEELQEPELPEDFKEPDYKKLKEAWPKPVFSRKQKLTEWLTSAKNPFFTKAIVNRVWAQLMGRGMVHPVDDLNPENEASHPALLEALTQWFVEQKYDLRALMREIVLSDAYSLASAGEDTTAFPKWYDRARVRPLSAEELIASLRVATGFDEAVGKDAKMPSSASSYMLKIFGKPNDGQGRFQGGVDEHLFLNNGSQLRGMIRSKEGNLSHLLLNDEAPWEERMDRLFLSTLTRYPTDSERKKFTAYVTSNEKPQETLEESIWALLTSSQFRFNH</sequence>
<evidence type="ECO:0008006" key="4">
    <source>
        <dbReference type="Google" id="ProtNLM"/>
    </source>
</evidence>
<gene>
    <name evidence="3" type="ORF">METZ01_LOCUS56541</name>
</gene>
<dbReference type="EMBL" id="UINC01003138">
    <property type="protein sequence ID" value="SVA03687.1"/>
    <property type="molecule type" value="Genomic_DNA"/>
</dbReference>
<dbReference type="Pfam" id="PF07583">
    <property type="entry name" value="PSCyt2"/>
    <property type="match status" value="1"/>
</dbReference>
<evidence type="ECO:0000259" key="1">
    <source>
        <dbReference type="Pfam" id="PF07583"/>
    </source>
</evidence>
<dbReference type="InterPro" id="IPR022655">
    <property type="entry name" value="DUF1553"/>
</dbReference>
<protein>
    <recommendedName>
        <fullName evidence="4">DUF1549 domain-containing protein</fullName>
    </recommendedName>
</protein>
<name>A0A381SMT2_9ZZZZ</name>
<organism evidence="3">
    <name type="scientific">marine metagenome</name>
    <dbReference type="NCBI Taxonomy" id="408172"/>
    <lineage>
        <taxon>unclassified sequences</taxon>
        <taxon>metagenomes</taxon>
        <taxon>ecological metagenomes</taxon>
    </lineage>
</organism>
<evidence type="ECO:0000259" key="2">
    <source>
        <dbReference type="Pfam" id="PF07587"/>
    </source>
</evidence>
<dbReference type="Pfam" id="PF07587">
    <property type="entry name" value="PSD1"/>
    <property type="match status" value="1"/>
</dbReference>
<evidence type="ECO:0000313" key="3">
    <source>
        <dbReference type="EMBL" id="SVA03687.1"/>
    </source>
</evidence>
<reference evidence="3" key="1">
    <citation type="submission" date="2018-05" db="EMBL/GenBank/DDBJ databases">
        <authorList>
            <person name="Lanie J.A."/>
            <person name="Ng W.-L."/>
            <person name="Kazmierczak K.M."/>
            <person name="Andrzejewski T.M."/>
            <person name="Davidsen T.M."/>
            <person name="Wayne K.J."/>
            <person name="Tettelin H."/>
            <person name="Glass J.I."/>
            <person name="Rusch D."/>
            <person name="Podicherti R."/>
            <person name="Tsui H.-C.T."/>
            <person name="Winkler M.E."/>
        </authorList>
    </citation>
    <scope>NUCLEOTIDE SEQUENCE</scope>
</reference>
<dbReference type="InterPro" id="IPR011444">
    <property type="entry name" value="DUF1549"/>
</dbReference>
<dbReference type="PANTHER" id="PTHR35889:SF3">
    <property type="entry name" value="F-BOX DOMAIN-CONTAINING PROTEIN"/>
    <property type="match status" value="1"/>
</dbReference>
<dbReference type="AlphaFoldDB" id="A0A381SMT2"/>
<feature type="domain" description="DUF1553" evidence="2">
    <location>
        <begin position="310"/>
        <end position="436"/>
    </location>
</feature>
<proteinExistence type="predicted"/>